<gene>
    <name evidence="7" type="ORF">HNQ41_001657</name>
</gene>
<dbReference type="AlphaFoldDB" id="A0A840QQ31"/>
<proteinExistence type="predicted"/>
<organism evidence="7 8">
    <name type="scientific">Texcoconibacillus texcoconensis</name>
    <dbReference type="NCBI Taxonomy" id="1095777"/>
    <lineage>
        <taxon>Bacteria</taxon>
        <taxon>Bacillati</taxon>
        <taxon>Bacillota</taxon>
        <taxon>Bacilli</taxon>
        <taxon>Bacillales</taxon>
        <taxon>Bacillaceae</taxon>
        <taxon>Texcoconibacillus</taxon>
    </lineage>
</organism>
<evidence type="ECO:0000313" key="8">
    <source>
        <dbReference type="Proteomes" id="UP000551878"/>
    </source>
</evidence>
<keyword evidence="3 6" id="KW-0812">Transmembrane</keyword>
<keyword evidence="8" id="KW-1185">Reference proteome</keyword>
<dbReference type="InterPro" id="IPR010343">
    <property type="entry name" value="ArAE_1"/>
</dbReference>
<comment type="caution">
    <text evidence="7">The sequence shown here is derived from an EMBL/GenBank/DDBJ whole genome shotgun (WGS) entry which is preliminary data.</text>
</comment>
<evidence type="ECO:0000256" key="5">
    <source>
        <dbReference type="ARBA" id="ARBA00023136"/>
    </source>
</evidence>
<keyword evidence="5 6" id="KW-0472">Membrane</keyword>
<evidence type="ECO:0000256" key="3">
    <source>
        <dbReference type="ARBA" id="ARBA00022692"/>
    </source>
</evidence>
<comment type="subcellular location">
    <subcellularLocation>
        <location evidence="1">Cell membrane</location>
        <topology evidence="1">Multi-pass membrane protein</topology>
    </subcellularLocation>
</comment>
<feature type="transmembrane region" description="Helical" evidence="6">
    <location>
        <begin position="100"/>
        <end position="119"/>
    </location>
</feature>
<dbReference type="Pfam" id="PF06081">
    <property type="entry name" value="ArAE_1"/>
    <property type="match status" value="1"/>
</dbReference>
<feature type="transmembrane region" description="Helical" evidence="6">
    <location>
        <begin position="68"/>
        <end position="93"/>
    </location>
</feature>
<evidence type="ECO:0000256" key="2">
    <source>
        <dbReference type="ARBA" id="ARBA00022475"/>
    </source>
</evidence>
<sequence>MMIKRVFRSGLIGARIIKTGIAVFLTSMICLTLNLPAIFAVVTAIVTIEPTAYDSLRKGLIRLPASGLGAMFAVFNVYIWGEAAISYTLAAVLTIFSCQILRLQAGTLVATLTAVAMIPDIQEPYLLSFLTRLSTTTIGLVVSATVNFFILPPKYTPMISKHLQTSFRQASHVIHETTDRIFTRKNSDYPTLSETYIEFRRSIEKINDLALFQEKEWHYHTVKRSELKRFNHLKEIITSMQKVVLHLGNLQYLHKPIYLNDEEQKTVEEVVLLLSTMMEDPNKSFSDYDYYVMNDLNHHLQFAYQQKINPQDHHYFSDRTVLFYELLSLHDALEELHEAITHMETIDKDFNVKNVKNK</sequence>
<dbReference type="EMBL" id="JACHHB010000006">
    <property type="protein sequence ID" value="MBB5173470.1"/>
    <property type="molecule type" value="Genomic_DNA"/>
</dbReference>
<evidence type="ECO:0000256" key="6">
    <source>
        <dbReference type="SAM" id="Phobius"/>
    </source>
</evidence>
<protein>
    <submittedName>
        <fullName evidence="7">Uncharacterized membrane protein YgaE (UPF0421/DUF939 family)</fullName>
    </submittedName>
</protein>
<feature type="transmembrane region" description="Helical" evidence="6">
    <location>
        <begin position="21"/>
        <end position="48"/>
    </location>
</feature>
<reference evidence="7 8" key="1">
    <citation type="submission" date="2020-08" db="EMBL/GenBank/DDBJ databases">
        <title>Genomic Encyclopedia of Type Strains, Phase IV (KMG-IV): sequencing the most valuable type-strain genomes for metagenomic binning, comparative biology and taxonomic classification.</title>
        <authorList>
            <person name="Goeker M."/>
        </authorList>
    </citation>
    <scope>NUCLEOTIDE SEQUENCE [LARGE SCALE GENOMIC DNA]</scope>
    <source>
        <strain evidence="7 8">DSM 24696</strain>
    </source>
</reference>
<keyword evidence="2" id="KW-1003">Cell membrane</keyword>
<evidence type="ECO:0000256" key="1">
    <source>
        <dbReference type="ARBA" id="ARBA00004651"/>
    </source>
</evidence>
<name>A0A840QQ31_9BACI</name>
<accession>A0A840QQ31</accession>
<feature type="transmembrane region" description="Helical" evidence="6">
    <location>
        <begin position="125"/>
        <end position="151"/>
    </location>
</feature>
<keyword evidence="4 6" id="KW-1133">Transmembrane helix</keyword>
<evidence type="ECO:0000313" key="7">
    <source>
        <dbReference type="EMBL" id="MBB5173470.1"/>
    </source>
</evidence>
<evidence type="ECO:0000256" key="4">
    <source>
        <dbReference type="ARBA" id="ARBA00022989"/>
    </source>
</evidence>
<dbReference type="Proteomes" id="UP000551878">
    <property type="component" value="Unassembled WGS sequence"/>
</dbReference>
<dbReference type="GO" id="GO:0005886">
    <property type="term" value="C:plasma membrane"/>
    <property type="evidence" value="ECO:0007669"/>
    <property type="project" value="UniProtKB-SubCell"/>
</dbReference>